<sequence>MLLLWSCEAEAKDPTGAHSEFFDPKYKPAEDTLVTPIGHPGLFAFTGRWHRFREVFKASVWPGTYLTVLSFGSHCTFLLKPHILEWTNLTYTVSVDGGPQFEVWKAINVSDTKAGPILLQINITDVSLHVRDIGSGQSASDSELSREPHVVQIASSRRTSPLSIQGFYMPTVVVRQDPTWVNYQKALPYVEFIGGPAHAEQSFAMNSAEWAASGSLHFRHNHITTDDCFASNCTSQFGSLSQQYRLLNPAYRDPYYRRGLPHSGLFAFYESPIIQISTPDYVIVNVGDKDSEEKVPAMQFTDDLYEFLKFVRLRAHPDAYIFVLLKKGRYFLETKDVVNHLRDPKIKVVPYPTSTDARGWTRFLQKHILPLAPTSSRFGNALVTFRDAANLTNSTFAVVDSDTSVTVQFVLLCALMLGIASLLFLRHGVRSVLLVVLTKTGIVHPVTNGKRYKLGKNAWD</sequence>
<proteinExistence type="predicted"/>
<dbReference type="Proteomes" id="UP000094385">
    <property type="component" value="Unassembled WGS sequence"/>
</dbReference>
<reference evidence="2 3" key="1">
    <citation type="journal article" date="2016" name="Proc. Natl. Acad. Sci. U.S.A.">
        <title>Comparative genomics of biotechnologically important yeasts.</title>
        <authorList>
            <person name="Riley R."/>
            <person name="Haridas S."/>
            <person name="Wolfe K.H."/>
            <person name="Lopes M.R."/>
            <person name="Hittinger C.T."/>
            <person name="Goeker M."/>
            <person name="Salamov A.A."/>
            <person name="Wisecaver J.H."/>
            <person name="Long T.M."/>
            <person name="Calvey C.H."/>
            <person name="Aerts A.L."/>
            <person name="Barry K.W."/>
            <person name="Choi C."/>
            <person name="Clum A."/>
            <person name="Coughlan A.Y."/>
            <person name="Deshpande S."/>
            <person name="Douglass A.P."/>
            <person name="Hanson S.J."/>
            <person name="Klenk H.-P."/>
            <person name="LaButti K.M."/>
            <person name="Lapidus A."/>
            <person name="Lindquist E.A."/>
            <person name="Lipzen A.M."/>
            <person name="Meier-Kolthoff J.P."/>
            <person name="Ohm R.A."/>
            <person name="Otillar R.P."/>
            <person name="Pangilinan J.L."/>
            <person name="Peng Y."/>
            <person name="Rokas A."/>
            <person name="Rosa C.A."/>
            <person name="Scheuner C."/>
            <person name="Sibirny A.A."/>
            <person name="Slot J.C."/>
            <person name="Stielow J.B."/>
            <person name="Sun H."/>
            <person name="Kurtzman C.P."/>
            <person name="Blackwell M."/>
            <person name="Grigoriev I.V."/>
            <person name="Jeffries T.W."/>
        </authorList>
    </citation>
    <scope>NUCLEOTIDE SEQUENCE [LARGE SCALE GENOMIC DNA]</scope>
    <source>
        <strain evidence="2 3">NRRL Y-11557</strain>
    </source>
</reference>
<name>A0A1E3PYM2_LIPST</name>
<dbReference type="OrthoDB" id="4077378at2759"/>
<dbReference type="AlphaFoldDB" id="A0A1E3PYM2"/>
<keyword evidence="3" id="KW-1185">Reference proteome</keyword>
<protein>
    <submittedName>
        <fullName evidence="2">Uncharacterized protein</fullName>
    </submittedName>
</protein>
<evidence type="ECO:0000313" key="3">
    <source>
        <dbReference type="Proteomes" id="UP000094385"/>
    </source>
</evidence>
<dbReference type="EMBL" id="KV454300">
    <property type="protein sequence ID" value="ODQ70496.1"/>
    <property type="molecule type" value="Genomic_DNA"/>
</dbReference>
<keyword evidence="1" id="KW-0812">Transmembrane</keyword>
<organism evidence="2 3">
    <name type="scientific">Lipomyces starkeyi NRRL Y-11557</name>
    <dbReference type="NCBI Taxonomy" id="675824"/>
    <lineage>
        <taxon>Eukaryota</taxon>
        <taxon>Fungi</taxon>
        <taxon>Dikarya</taxon>
        <taxon>Ascomycota</taxon>
        <taxon>Saccharomycotina</taxon>
        <taxon>Lipomycetes</taxon>
        <taxon>Lipomycetales</taxon>
        <taxon>Lipomycetaceae</taxon>
        <taxon>Lipomyces</taxon>
    </lineage>
</organism>
<evidence type="ECO:0000256" key="1">
    <source>
        <dbReference type="SAM" id="Phobius"/>
    </source>
</evidence>
<gene>
    <name evidence="2" type="ORF">LIPSTDRAFT_5954</name>
</gene>
<evidence type="ECO:0000313" key="2">
    <source>
        <dbReference type="EMBL" id="ODQ70496.1"/>
    </source>
</evidence>
<feature type="transmembrane region" description="Helical" evidence="1">
    <location>
        <begin position="405"/>
        <end position="425"/>
    </location>
</feature>
<keyword evidence="1" id="KW-1133">Transmembrane helix</keyword>
<accession>A0A1E3PYM2</accession>
<keyword evidence="1" id="KW-0472">Membrane</keyword>